<comment type="caution">
    <text evidence="2">The sequence shown here is derived from an EMBL/GenBank/DDBJ whole genome shotgun (WGS) entry which is preliminary data.</text>
</comment>
<proteinExistence type="predicted"/>
<organism evidence="2 3">
    <name type="scientific">Promicromonospora umidemergens</name>
    <dbReference type="NCBI Taxonomy" id="629679"/>
    <lineage>
        <taxon>Bacteria</taxon>
        <taxon>Bacillati</taxon>
        <taxon>Actinomycetota</taxon>
        <taxon>Actinomycetes</taxon>
        <taxon>Micrococcales</taxon>
        <taxon>Promicromonosporaceae</taxon>
        <taxon>Promicromonospora</taxon>
    </lineage>
</organism>
<accession>A0ABP8WYM0</accession>
<evidence type="ECO:0000313" key="3">
    <source>
        <dbReference type="Proteomes" id="UP001500843"/>
    </source>
</evidence>
<evidence type="ECO:0000256" key="1">
    <source>
        <dbReference type="SAM" id="MobiDB-lite"/>
    </source>
</evidence>
<name>A0ABP8WYM0_9MICO</name>
<sequence>MVDVAGRHDLSENTFFVVFPDDEELEWAISVHTRRGLLGGYEIEREDPRTGEHTTTTVADPFRNTPGWAGVSQEPSLAVSASPSSDFNRKKVRRVWSRWAALGW</sequence>
<evidence type="ECO:0000313" key="2">
    <source>
        <dbReference type="EMBL" id="GAA4697766.1"/>
    </source>
</evidence>
<dbReference type="RefSeq" id="WP_253874551.1">
    <property type="nucleotide sequence ID" value="NZ_BAABHM010000009.1"/>
</dbReference>
<dbReference type="Proteomes" id="UP001500843">
    <property type="component" value="Unassembled WGS sequence"/>
</dbReference>
<reference evidence="3" key="1">
    <citation type="journal article" date="2019" name="Int. J. Syst. Evol. Microbiol.">
        <title>The Global Catalogue of Microorganisms (GCM) 10K type strain sequencing project: providing services to taxonomists for standard genome sequencing and annotation.</title>
        <authorList>
            <consortium name="The Broad Institute Genomics Platform"/>
            <consortium name="The Broad Institute Genome Sequencing Center for Infectious Disease"/>
            <person name="Wu L."/>
            <person name="Ma J."/>
        </authorList>
    </citation>
    <scope>NUCLEOTIDE SEQUENCE [LARGE SCALE GENOMIC DNA]</scope>
    <source>
        <strain evidence="3">JCM 17975</strain>
    </source>
</reference>
<dbReference type="EMBL" id="BAABHM010000009">
    <property type="protein sequence ID" value="GAA4697766.1"/>
    <property type="molecule type" value="Genomic_DNA"/>
</dbReference>
<gene>
    <name evidence="2" type="ORF">GCM10023198_17530</name>
</gene>
<feature type="region of interest" description="Disordered" evidence="1">
    <location>
        <begin position="44"/>
        <end position="65"/>
    </location>
</feature>
<protein>
    <submittedName>
        <fullName evidence="2">Uncharacterized protein</fullName>
    </submittedName>
</protein>
<keyword evidence="3" id="KW-1185">Reference proteome</keyword>